<evidence type="ECO:0000313" key="2">
    <source>
        <dbReference type="Proteomes" id="UP001611383"/>
    </source>
</evidence>
<name>A0ABY9WXB1_9BACT</name>
<evidence type="ECO:0000313" key="1">
    <source>
        <dbReference type="EMBL" id="WNG47775.1"/>
    </source>
</evidence>
<protein>
    <recommendedName>
        <fullName evidence="3">Lipoprotein</fullName>
    </recommendedName>
</protein>
<dbReference type="PROSITE" id="PS51257">
    <property type="entry name" value="PROKAR_LIPOPROTEIN"/>
    <property type="match status" value="1"/>
</dbReference>
<proteinExistence type="predicted"/>
<reference evidence="1 2" key="1">
    <citation type="submission" date="2019-08" db="EMBL/GenBank/DDBJ databases">
        <title>Archangium and Cystobacter genomes.</title>
        <authorList>
            <person name="Chen I.-C.K."/>
            <person name="Wielgoss S."/>
        </authorList>
    </citation>
    <scope>NUCLEOTIDE SEQUENCE [LARGE SCALE GENOMIC DNA]</scope>
    <source>
        <strain evidence="1 2">Cbm 6</strain>
    </source>
</reference>
<gene>
    <name evidence="1" type="ORF">F0U60_29330</name>
</gene>
<accession>A0ABY9WXB1</accession>
<sequence length="174" mass="18811">MRAFLLATVVMLTAACVGMPKRPEGAPSRVVVVGASVVQKPAPRGLVGDVFGDDEPRDVVAREGAEALRSRGYQVLGVELTPGPAPTVEQCAALARQYRADAVVVLELTRLDLSAVQPLGRAEVQLESMMVDPQGQVLSSDEHRSTTSETLYRARTDWRSHVRQAVIQAIRELP</sequence>
<dbReference type="Proteomes" id="UP001611383">
    <property type="component" value="Chromosome"/>
</dbReference>
<evidence type="ECO:0008006" key="3">
    <source>
        <dbReference type="Google" id="ProtNLM"/>
    </source>
</evidence>
<organism evidence="1 2">
    <name type="scientific">Archangium minus</name>
    <dbReference type="NCBI Taxonomy" id="83450"/>
    <lineage>
        <taxon>Bacteria</taxon>
        <taxon>Pseudomonadati</taxon>
        <taxon>Myxococcota</taxon>
        <taxon>Myxococcia</taxon>
        <taxon>Myxococcales</taxon>
        <taxon>Cystobacterineae</taxon>
        <taxon>Archangiaceae</taxon>
        <taxon>Archangium</taxon>
    </lineage>
</organism>
<dbReference type="EMBL" id="CP043494">
    <property type="protein sequence ID" value="WNG47775.1"/>
    <property type="molecule type" value="Genomic_DNA"/>
</dbReference>
<keyword evidence="2" id="KW-1185">Reference proteome</keyword>
<dbReference type="RefSeq" id="WP_395804500.1">
    <property type="nucleotide sequence ID" value="NZ_CP043494.1"/>
</dbReference>